<dbReference type="GO" id="GO:0008990">
    <property type="term" value="F:rRNA (guanine-N2-)-methyltransferase activity"/>
    <property type="evidence" value="ECO:0007669"/>
    <property type="project" value="InterPro"/>
</dbReference>
<accession>A0A8B4Q9S1</accession>
<keyword evidence="4" id="KW-1185">Reference proteome</keyword>
<evidence type="ECO:0000313" key="1">
    <source>
        <dbReference type="EMBL" id="STX09456.1"/>
    </source>
</evidence>
<protein>
    <submittedName>
        <fullName evidence="1">Putative methyltransferase</fullName>
    </submittedName>
    <submittedName>
        <fullName evidence="2">SAM-dependent methyltransferase</fullName>
    </submittedName>
</protein>
<dbReference type="AlphaFoldDB" id="A0A8B4Q9S1"/>
<dbReference type="InterPro" id="IPR007536">
    <property type="entry name" value="16SrRNA_methylTrfase_J"/>
</dbReference>
<dbReference type="Proteomes" id="UP000254330">
    <property type="component" value="Unassembled WGS sequence"/>
</dbReference>
<dbReference type="InterPro" id="IPR029063">
    <property type="entry name" value="SAM-dependent_MTases_sf"/>
</dbReference>
<comment type="caution">
    <text evidence="1">The sequence shown here is derived from an EMBL/GenBank/DDBJ whole genome shotgun (WGS) entry which is preliminary data.</text>
</comment>
<sequence length="265" mass="30160">MFKIKTITTTGGRPDALSLEKAHFVQEKLNVDLIPRNKQSLKKIAETHKANIIVAAKHRYEYIPFGATEPFFFHPSSAAFRIKRVVRGEKDTFIEAAQLQEGSTLLDCTLGLATDSMIAMEVVGESGRVVGCEANANVAFIVEQGLQNYDFEAEKLPQLSNMRKIEVVSMNAVDYLATLPDNHFDVVYLDPMFEETIEESVNFKPLRNAGVHDEVQSQWIEQAKRVARQRVVLKAHFRSPLFEQYQFERLLRPNTKFHFGVIELT</sequence>
<organism evidence="1 3">
    <name type="scientific">Kurthia zopfii</name>
    <dbReference type="NCBI Taxonomy" id="1650"/>
    <lineage>
        <taxon>Bacteria</taxon>
        <taxon>Bacillati</taxon>
        <taxon>Bacillota</taxon>
        <taxon>Bacilli</taxon>
        <taxon>Bacillales</taxon>
        <taxon>Caryophanaceae</taxon>
        <taxon>Kurthia</taxon>
    </lineage>
</organism>
<name>A0A8B4Q9S1_9BACL</name>
<dbReference type="RefSeq" id="WP_109350218.1">
    <property type="nucleotide sequence ID" value="NZ_BJUE01000021.1"/>
</dbReference>
<keyword evidence="1" id="KW-0808">Transferase</keyword>
<reference evidence="1 3" key="1">
    <citation type="submission" date="2018-06" db="EMBL/GenBank/DDBJ databases">
        <authorList>
            <consortium name="Pathogen Informatics"/>
            <person name="Doyle S."/>
        </authorList>
    </citation>
    <scope>NUCLEOTIDE SEQUENCE [LARGE SCALE GENOMIC DNA]</scope>
    <source>
        <strain evidence="1 3">NCTC10597</strain>
    </source>
</reference>
<dbReference type="Proteomes" id="UP000294641">
    <property type="component" value="Unassembled WGS sequence"/>
</dbReference>
<dbReference type="PANTHER" id="PTHR36112:SF1">
    <property type="entry name" value="RIBOSOMAL RNA SMALL SUBUNIT METHYLTRANSFERASE J"/>
    <property type="match status" value="1"/>
</dbReference>
<evidence type="ECO:0000313" key="4">
    <source>
        <dbReference type="Proteomes" id="UP000294641"/>
    </source>
</evidence>
<dbReference type="OrthoDB" id="1653798at2"/>
<dbReference type="EMBL" id="UGNP01000001">
    <property type="protein sequence ID" value="STX09456.1"/>
    <property type="molecule type" value="Genomic_DNA"/>
</dbReference>
<dbReference type="Pfam" id="PF04445">
    <property type="entry name" value="SAM_MT"/>
    <property type="match status" value="1"/>
</dbReference>
<gene>
    <name evidence="2" type="ORF">DFR61_12725</name>
    <name evidence="1" type="ORF">NCTC10597_01131</name>
</gene>
<dbReference type="SUPFAM" id="SSF53335">
    <property type="entry name" value="S-adenosyl-L-methionine-dependent methyltransferases"/>
    <property type="match status" value="1"/>
</dbReference>
<evidence type="ECO:0000313" key="3">
    <source>
        <dbReference type="Proteomes" id="UP000254330"/>
    </source>
</evidence>
<dbReference type="PANTHER" id="PTHR36112">
    <property type="entry name" value="RIBOSOMAL RNA SMALL SUBUNIT METHYLTRANSFERASE J"/>
    <property type="match status" value="1"/>
</dbReference>
<dbReference type="EMBL" id="SNZG01000027">
    <property type="protein sequence ID" value="TDR36026.1"/>
    <property type="molecule type" value="Genomic_DNA"/>
</dbReference>
<keyword evidence="1" id="KW-0489">Methyltransferase</keyword>
<proteinExistence type="predicted"/>
<evidence type="ECO:0000313" key="2">
    <source>
        <dbReference type="EMBL" id="TDR36026.1"/>
    </source>
</evidence>
<dbReference type="Gene3D" id="3.40.50.150">
    <property type="entry name" value="Vaccinia Virus protein VP39"/>
    <property type="match status" value="1"/>
</dbReference>
<reference evidence="2 4" key="2">
    <citation type="submission" date="2019-03" db="EMBL/GenBank/DDBJ databases">
        <title>Genomic Encyclopedia of Type Strains, Phase IV (KMG-IV): sequencing the most valuable type-strain genomes for metagenomic binning, comparative biology and taxonomic classification.</title>
        <authorList>
            <person name="Goeker M."/>
        </authorList>
    </citation>
    <scope>NUCLEOTIDE SEQUENCE [LARGE SCALE GENOMIC DNA]</scope>
    <source>
        <strain evidence="2 4">DSM 20580</strain>
    </source>
</reference>